<reference evidence="3 4" key="1">
    <citation type="submission" date="2020-08" db="EMBL/GenBank/DDBJ databases">
        <authorList>
            <person name="Liu C."/>
            <person name="Sun Q."/>
        </authorList>
    </citation>
    <scope>NUCLEOTIDE SEQUENCE [LARGE SCALE GENOMIC DNA]</scope>
    <source>
        <strain evidence="3 4">NSJ-45</strain>
    </source>
</reference>
<keyword evidence="1" id="KW-1133">Transmembrane helix</keyword>
<name>A0ABR7K0D2_9FIRM</name>
<gene>
    <name evidence="3" type="ORF">H8891_01135</name>
</gene>
<proteinExistence type="predicted"/>
<feature type="transmembrane region" description="Helical" evidence="1">
    <location>
        <begin position="7"/>
        <end position="25"/>
    </location>
</feature>
<evidence type="ECO:0000256" key="1">
    <source>
        <dbReference type="SAM" id="Phobius"/>
    </source>
</evidence>
<dbReference type="PANTHER" id="PTHR30336">
    <property type="entry name" value="INNER MEMBRANE PROTEIN, PROBABLE PERMEASE"/>
    <property type="match status" value="1"/>
</dbReference>
<dbReference type="RefSeq" id="WP_187004847.1">
    <property type="nucleotide sequence ID" value="NZ_JACRWD010000001.1"/>
</dbReference>
<dbReference type="InterPro" id="IPR014729">
    <property type="entry name" value="Rossmann-like_a/b/a_fold"/>
</dbReference>
<evidence type="ECO:0000313" key="3">
    <source>
        <dbReference type="EMBL" id="MBC6002390.1"/>
    </source>
</evidence>
<accession>A0ABR7K0D2</accession>
<dbReference type="CDD" id="cd06259">
    <property type="entry name" value="YdcF-like"/>
    <property type="match status" value="1"/>
</dbReference>
<dbReference type="InterPro" id="IPR051599">
    <property type="entry name" value="Cell_Envelope_Assoc"/>
</dbReference>
<protein>
    <submittedName>
        <fullName evidence="3">YdcF family protein</fullName>
    </submittedName>
</protein>
<dbReference type="Pfam" id="PF02698">
    <property type="entry name" value="DUF218"/>
    <property type="match status" value="1"/>
</dbReference>
<feature type="domain" description="DUF218" evidence="2">
    <location>
        <begin position="91"/>
        <end position="228"/>
    </location>
</feature>
<dbReference type="Proteomes" id="UP000611796">
    <property type="component" value="Unassembled WGS sequence"/>
</dbReference>
<organism evidence="3 4">
    <name type="scientific">Paeniclostridium hominis</name>
    <dbReference type="NCBI Taxonomy" id="2764329"/>
    <lineage>
        <taxon>Bacteria</taxon>
        <taxon>Bacillati</taxon>
        <taxon>Bacillota</taxon>
        <taxon>Clostridia</taxon>
        <taxon>Peptostreptococcales</taxon>
        <taxon>Peptostreptococcaceae</taxon>
        <taxon>Paeniclostridium</taxon>
    </lineage>
</organism>
<sequence length="261" mass="30189">MIKYLDLLIGLLCVFYYLYLEIVYNGMAFDTFFMTVGIVLILYHFIKKKIHLNKNLKKAFNIVLVIGLSIFFIVESILIFFPKHNLKDDCDYLVILGAAVKNNGPSLTLKGRLDKAIEYINKSNDDCYIVVSGGRGSDEKISEAKAMEDYLINHGISKKMIILEDKSTNTYENFKYSKEKIEKISSKSINKLNIKVVTTDFHSFRSFLLAKKNGYKNINFYTVNSISQFIPVYYLREFFALIKTVIFNMLEIYNDLAKNVL</sequence>
<dbReference type="EMBL" id="JACRWD010000001">
    <property type="protein sequence ID" value="MBC6002390.1"/>
    <property type="molecule type" value="Genomic_DNA"/>
</dbReference>
<keyword evidence="1" id="KW-0472">Membrane</keyword>
<feature type="transmembrane region" description="Helical" evidence="1">
    <location>
        <begin position="59"/>
        <end position="81"/>
    </location>
</feature>
<comment type="caution">
    <text evidence="3">The sequence shown here is derived from an EMBL/GenBank/DDBJ whole genome shotgun (WGS) entry which is preliminary data.</text>
</comment>
<evidence type="ECO:0000313" key="4">
    <source>
        <dbReference type="Proteomes" id="UP000611796"/>
    </source>
</evidence>
<dbReference type="Gene3D" id="3.40.50.620">
    <property type="entry name" value="HUPs"/>
    <property type="match status" value="1"/>
</dbReference>
<feature type="transmembrane region" description="Helical" evidence="1">
    <location>
        <begin position="31"/>
        <end position="47"/>
    </location>
</feature>
<dbReference type="InterPro" id="IPR003848">
    <property type="entry name" value="DUF218"/>
</dbReference>
<evidence type="ECO:0000259" key="2">
    <source>
        <dbReference type="Pfam" id="PF02698"/>
    </source>
</evidence>
<dbReference type="PANTHER" id="PTHR30336:SF4">
    <property type="entry name" value="ENVELOPE BIOGENESIS FACTOR ELYC"/>
    <property type="match status" value="1"/>
</dbReference>
<keyword evidence="4" id="KW-1185">Reference proteome</keyword>
<keyword evidence="1" id="KW-0812">Transmembrane</keyword>